<evidence type="ECO:0000256" key="11">
    <source>
        <dbReference type="PIRSR" id="PIRSR001492-1"/>
    </source>
</evidence>
<accession>A0A2M8ER38</accession>
<feature type="binding site" evidence="9 12">
    <location>
        <position position="409"/>
    </location>
    <ligand>
        <name>Mn(2+)</name>
        <dbReference type="ChEBI" id="CHEBI:29035"/>
        <label>1</label>
    </ligand>
</feature>
<evidence type="ECO:0000313" key="16">
    <source>
        <dbReference type="Proteomes" id="UP000230228"/>
    </source>
</evidence>
<evidence type="ECO:0000256" key="5">
    <source>
        <dbReference type="ARBA" id="ARBA00022723"/>
    </source>
</evidence>
<comment type="caution">
    <text evidence="9">Lacks conserved residue(s) required for the propagation of feature annotation.</text>
</comment>
<keyword evidence="5 9" id="KW-0479">Metal-binding</keyword>
<feature type="binding site" evidence="9 12">
    <location>
        <position position="447"/>
    </location>
    <ligand>
        <name>Mn(2+)</name>
        <dbReference type="ChEBI" id="CHEBI:29035"/>
        <label>2</label>
    </ligand>
</feature>
<reference evidence="16" key="1">
    <citation type="submission" date="2017-09" db="EMBL/GenBank/DDBJ databases">
        <title>Depth-based differentiation of microbial function through sediment-hosted aquifers and enrichment of novel symbionts in the deep terrestrial subsurface.</title>
        <authorList>
            <person name="Probst A.J."/>
            <person name="Ladd B."/>
            <person name="Jarett J.K."/>
            <person name="Geller-Mcgrath D.E."/>
            <person name="Sieber C.M.K."/>
            <person name="Emerson J.B."/>
            <person name="Anantharaman K."/>
            <person name="Thomas B.C."/>
            <person name="Malmstrom R."/>
            <person name="Stieglmeier M."/>
            <person name="Klingl A."/>
            <person name="Woyke T."/>
            <person name="Ryan C.M."/>
            <person name="Banfield J.F."/>
        </authorList>
    </citation>
    <scope>NUCLEOTIDE SEQUENCE [LARGE SCALE GENOMIC DNA]</scope>
</reference>
<dbReference type="CDD" id="cd16010">
    <property type="entry name" value="iPGM"/>
    <property type="match status" value="1"/>
</dbReference>
<dbReference type="PIRSF" id="PIRSF001492">
    <property type="entry name" value="IPGAM"/>
    <property type="match status" value="1"/>
</dbReference>
<evidence type="ECO:0000256" key="6">
    <source>
        <dbReference type="ARBA" id="ARBA00023152"/>
    </source>
</evidence>
<dbReference type="InterPro" id="IPR017850">
    <property type="entry name" value="Alkaline_phosphatase_core_sf"/>
</dbReference>
<dbReference type="Gene3D" id="3.40.1450.10">
    <property type="entry name" value="BPG-independent phosphoglycerate mutase, domain B"/>
    <property type="match status" value="1"/>
</dbReference>
<dbReference type="NCBIfam" id="TIGR01307">
    <property type="entry name" value="pgm_bpd_ind"/>
    <property type="match status" value="1"/>
</dbReference>
<dbReference type="InterPro" id="IPR036646">
    <property type="entry name" value="PGAM_B_sf"/>
</dbReference>
<evidence type="ECO:0000256" key="7">
    <source>
        <dbReference type="ARBA" id="ARBA00023211"/>
    </source>
</evidence>
<dbReference type="SUPFAM" id="SSF53649">
    <property type="entry name" value="Alkaline phosphatase-like"/>
    <property type="match status" value="1"/>
</dbReference>
<dbReference type="SUPFAM" id="SSF64158">
    <property type="entry name" value="2,3-Bisphosphoglycerate-independent phosphoglycerate mutase, substrate-binding domain"/>
    <property type="match status" value="1"/>
</dbReference>
<evidence type="ECO:0000256" key="12">
    <source>
        <dbReference type="PIRSR" id="PIRSR001492-3"/>
    </source>
</evidence>
<feature type="domain" description="Metalloenzyme" evidence="13">
    <location>
        <begin position="15"/>
        <end position="515"/>
    </location>
</feature>
<dbReference type="Pfam" id="PF01676">
    <property type="entry name" value="Metalloenzyme"/>
    <property type="match status" value="1"/>
</dbReference>
<dbReference type="InterPro" id="IPR006124">
    <property type="entry name" value="Metalloenzyme"/>
</dbReference>
<feature type="binding site" evidence="9">
    <location>
        <begin position="164"/>
        <end position="165"/>
    </location>
    <ligand>
        <name>substrate</name>
    </ligand>
</feature>
<dbReference type="PANTHER" id="PTHR31637">
    <property type="entry name" value="2,3-BISPHOSPHOGLYCERATE-INDEPENDENT PHOSPHOGLYCERATE MUTASE"/>
    <property type="match status" value="1"/>
</dbReference>
<dbReference type="GO" id="GO:0006096">
    <property type="term" value="P:glycolytic process"/>
    <property type="evidence" value="ECO:0007669"/>
    <property type="project" value="UniProtKB-UniRule"/>
</dbReference>
<dbReference type="GO" id="GO:0004619">
    <property type="term" value="F:phosphoglycerate mutase activity"/>
    <property type="evidence" value="ECO:0007669"/>
    <property type="project" value="UniProtKB-UniRule"/>
</dbReference>
<feature type="binding site" evidence="9">
    <location>
        <position position="203"/>
    </location>
    <ligand>
        <name>substrate</name>
    </ligand>
</feature>
<dbReference type="EC" id="5.4.2.12" evidence="9 10"/>
<evidence type="ECO:0000256" key="8">
    <source>
        <dbReference type="ARBA" id="ARBA00023235"/>
    </source>
</evidence>
<dbReference type="Gene3D" id="3.40.720.10">
    <property type="entry name" value="Alkaline Phosphatase, subunit A"/>
    <property type="match status" value="1"/>
</dbReference>
<evidence type="ECO:0000256" key="10">
    <source>
        <dbReference type="NCBIfam" id="TIGR01307"/>
    </source>
</evidence>
<sequence length="530" mass="59517">MSIDDKIMIMIMKYKPVVLVVLDGFGIDTMAVHSPWQIAVHPVFSEIEHFWPFTTIQASGVAVGLPWGEEGNSEVGHLTMGSGRIIYSHLPRIISAIQDNSFFQNEALLKAINQVKEKKSKLHLMGLFSSGSVHAYEEHVFALLELAKRNDVSNVYLHIFTDGRDAFVREAEKFVEDTVKEMANQRLTAKISSIIGRHYAMDRDGNWGLVEKTYKLLTEGLGNIFKDASSYINEQYKKGVNDESIEPATTKEALIQNGDAVIFWNFREDSGRELTQSFIDKNFDKFEREYLADLVFVTMTEYDKRFAIPAAFPPLDVKWPLAAIISQAGLKQLHLAETEKYAHVTYFFNGGVEAPFNGEERILIESPANLRFDETPEMSAGKVTDAILDNLFQYDFILANFANADMVGHTGNLDACVKAIEVLDREVGRIIPEIVESGGILIITADHGNIEEKLYKLTGEKRTKHSANPVPFYLISKDLMSKEPKTEEEIKIAYQRASGTLTDVAPTVLELLGIPKPEEMTGRSLLNKLK</sequence>
<keyword evidence="6 9" id="KW-0324">Glycolysis</keyword>
<dbReference type="FunFam" id="3.40.1450.10:FF:000002">
    <property type="entry name" value="2,3-bisphosphoglycerate-independent phosphoglycerate mutase"/>
    <property type="match status" value="1"/>
</dbReference>
<dbReference type="Pfam" id="PF06415">
    <property type="entry name" value="iPGM_N"/>
    <property type="match status" value="1"/>
</dbReference>
<feature type="binding site" evidence="9 12">
    <location>
        <position position="465"/>
    </location>
    <ligand>
        <name>Mn(2+)</name>
        <dbReference type="ChEBI" id="CHEBI:29035"/>
        <label>1</label>
    </ligand>
</feature>
<name>A0A2M8ER38_9BACT</name>
<dbReference type="GO" id="GO:0006007">
    <property type="term" value="P:glucose catabolic process"/>
    <property type="evidence" value="ECO:0007669"/>
    <property type="project" value="InterPro"/>
</dbReference>
<dbReference type="Proteomes" id="UP000230228">
    <property type="component" value="Unassembled WGS sequence"/>
</dbReference>
<gene>
    <name evidence="9" type="primary">gpmI</name>
    <name evidence="15" type="ORF">CO056_01690</name>
</gene>
<dbReference type="GO" id="GO:0005829">
    <property type="term" value="C:cytosol"/>
    <property type="evidence" value="ECO:0007669"/>
    <property type="project" value="TreeGrafter"/>
</dbReference>
<organism evidence="15 16">
    <name type="scientific">Candidatus Tagabacteria bacterium CG_4_9_14_0_2_um_filter_41_11</name>
    <dbReference type="NCBI Taxonomy" id="1975019"/>
    <lineage>
        <taxon>Bacteria</taxon>
        <taxon>Candidatus Tagaibacteriota</taxon>
    </lineage>
</organism>
<dbReference type="HAMAP" id="MF_01038">
    <property type="entry name" value="GpmI"/>
    <property type="match status" value="1"/>
</dbReference>
<feature type="binding site" evidence="9">
    <location>
        <position position="340"/>
    </location>
    <ligand>
        <name>substrate</name>
    </ligand>
</feature>
<feature type="binding site" evidence="9 12">
    <location>
        <position position="446"/>
    </location>
    <ligand>
        <name>Mn(2+)</name>
        <dbReference type="ChEBI" id="CHEBI:29035"/>
        <label>2</label>
    </ligand>
</feature>
<comment type="subunit">
    <text evidence="9">Monomer.</text>
</comment>
<feature type="domain" description="BPG-independent PGAM N-terminal" evidence="14">
    <location>
        <begin position="95"/>
        <end position="304"/>
    </location>
</feature>
<dbReference type="InterPro" id="IPR011258">
    <property type="entry name" value="BPG-indep_PGM_N"/>
</dbReference>
<dbReference type="AlphaFoldDB" id="A0A2M8ER38"/>
<comment type="cofactor">
    <cofactor evidence="9">
        <name>Mn(2+)</name>
        <dbReference type="ChEBI" id="CHEBI:29035"/>
    </cofactor>
    <text evidence="9">Binds 2 manganese ions per subunit.</text>
</comment>
<evidence type="ECO:0000256" key="3">
    <source>
        <dbReference type="ARBA" id="ARBA00004798"/>
    </source>
</evidence>
<feature type="binding site" evidence="9 12">
    <location>
        <position position="405"/>
    </location>
    <ligand>
        <name>Mn(2+)</name>
        <dbReference type="ChEBI" id="CHEBI:29035"/>
        <label>1</label>
    </ligand>
</feature>
<dbReference type="PANTHER" id="PTHR31637:SF0">
    <property type="entry name" value="2,3-BISPHOSPHOGLYCERATE-INDEPENDENT PHOSPHOGLYCERATE MUTASE"/>
    <property type="match status" value="1"/>
</dbReference>
<evidence type="ECO:0000256" key="4">
    <source>
        <dbReference type="ARBA" id="ARBA00008819"/>
    </source>
</evidence>
<evidence type="ECO:0000256" key="2">
    <source>
        <dbReference type="ARBA" id="ARBA00002315"/>
    </source>
</evidence>
<feature type="active site" description="Phosphoserine intermediate" evidence="9 11">
    <location>
        <position position="73"/>
    </location>
</feature>
<feature type="binding site" evidence="9 12">
    <location>
        <position position="23"/>
    </location>
    <ligand>
        <name>Mn(2+)</name>
        <dbReference type="ChEBI" id="CHEBI:29035"/>
        <label>2</label>
    </ligand>
</feature>
<comment type="catalytic activity">
    <reaction evidence="1 9">
        <text>(2R)-2-phosphoglycerate = (2R)-3-phosphoglycerate</text>
        <dbReference type="Rhea" id="RHEA:15901"/>
        <dbReference type="ChEBI" id="CHEBI:58272"/>
        <dbReference type="ChEBI" id="CHEBI:58289"/>
        <dbReference type="EC" id="5.4.2.12"/>
    </reaction>
</comment>
<comment type="pathway">
    <text evidence="3 9">Carbohydrate degradation; glycolysis; pyruvate from D-glyceraldehyde 3-phosphate: step 3/5.</text>
</comment>
<evidence type="ECO:0000256" key="1">
    <source>
        <dbReference type="ARBA" id="ARBA00000370"/>
    </source>
</evidence>
<feature type="binding site" evidence="9">
    <location>
        <position position="134"/>
    </location>
    <ligand>
        <name>substrate</name>
    </ligand>
</feature>
<comment type="function">
    <text evidence="2 9">Catalyzes the interconversion of 2-phosphoglycerate and 3-phosphoglycerate.</text>
</comment>
<dbReference type="EMBL" id="PFSH01000024">
    <property type="protein sequence ID" value="PJC25177.1"/>
    <property type="molecule type" value="Genomic_DNA"/>
</dbReference>
<feature type="binding site" evidence="9 12">
    <location>
        <position position="73"/>
    </location>
    <ligand>
        <name>Mn(2+)</name>
        <dbReference type="ChEBI" id="CHEBI:29035"/>
        <label>2</label>
    </ligand>
</feature>
<proteinExistence type="inferred from homology"/>
<evidence type="ECO:0000256" key="9">
    <source>
        <dbReference type="HAMAP-Rule" id="MF_01038"/>
    </source>
</evidence>
<keyword evidence="7 9" id="KW-0464">Manganese</keyword>
<dbReference type="InterPro" id="IPR005995">
    <property type="entry name" value="Pgm_bpd_ind"/>
</dbReference>
<keyword evidence="8 9" id="KW-0413">Isomerase</keyword>
<dbReference type="UniPathway" id="UPA00109">
    <property type="reaction ID" value="UER00186"/>
</dbReference>
<dbReference type="GO" id="GO:0030145">
    <property type="term" value="F:manganese ion binding"/>
    <property type="evidence" value="ECO:0007669"/>
    <property type="project" value="UniProtKB-UniRule"/>
</dbReference>
<evidence type="ECO:0000313" key="15">
    <source>
        <dbReference type="EMBL" id="PJC25177.1"/>
    </source>
</evidence>
<feature type="binding site" evidence="9">
    <location>
        <position position="197"/>
    </location>
    <ligand>
        <name>substrate</name>
    </ligand>
</feature>
<evidence type="ECO:0000259" key="14">
    <source>
        <dbReference type="Pfam" id="PF06415"/>
    </source>
</evidence>
<protein>
    <recommendedName>
        <fullName evidence="9 10">2,3-bisphosphoglycerate-independent phosphoglycerate mutase</fullName>
        <shortName evidence="9">BPG-independent PGAM</shortName>
        <shortName evidence="9">Phosphoglyceromutase</shortName>
        <shortName evidence="9">iPGM</shortName>
        <ecNumber evidence="9 10">5.4.2.12</ecNumber>
    </recommendedName>
</protein>
<evidence type="ECO:0000259" key="13">
    <source>
        <dbReference type="Pfam" id="PF01676"/>
    </source>
</evidence>
<comment type="caution">
    <text evidence="15">The sequence shown here is derived from an EMBL/GenBank/DDBJ whole genome shotgun (WGS) entry which is preliminary data.</text>
</comment>
<comment type="similarity">
    <text evidence="4 9">Belongs to the BPG-independent phosphoglycerate mutase family.</text>
</comment>